<dbReference type="Gene3D" id="1.20.58.430">
    <property type="entry name" value="Type IV secretion system, VirB5-domain"/>
    <property type="match status" value="1"/>
</dbReference>
<name>A0A1H9X1G3_9RHOB</name>
<keyword evidence="2" id="KW-1185">Reference proteome</keyword>
<dbReference type="InterPro" id="IPR014158">
    <property type="entry name" value="T4SS_VirB5"/>
</dbReference>
<evidence type="ECO:0000313" key="2">
    <source>
        <dbReference type="Proteomes" id="UP000198885"/>
    </source>
</evidence>
<proteinExistence type="predicted"/>
<reference evidence="1 2" key="1">
    <citation type="submission" date="2016-10" db="EMBL/GenBank/DDBJ databases">
        <authorList>
            <person name="de Groot N.N."/>
        </authorList>
    </citation>
    <scope>NUCLEOTIDE SEQUENCE [LARGE SCALE GENOMIC DNA]</scope>
    <source>
        <strain evidence="1 2">DSM 23042</strain>
    </source>
</reference>
<sequence length="281" mass="29815">MAISKTIGRWVRAAALTGAVAVSGGGGAMLSSAVAFMAAPPAYAQGVPVVDTQNIAQEIRQIQQMLEDYGIQSDQLDRLLEQVELLQSQIDQLEETYDALSGPTNVAAMVMENGDLNGLLDQEFEDVIDLAQGVANGDFSDLLGGSAPQMQTQMERVLAEAGFGEDTLSEMASSGNRGAENVATRASTGAVMSAAAQNSHREAAQSLERVDELVGMIPDMETLKSSVDHNTRVTAELAIAMTRMWELEAIQTVGSGQSGVVDAATIAEEQRFMDFTLPDLE</sequence>
<organism evidence="1 2">
    <name type="scientific">Tranquillimonas rosea</name>
    <dbReference type="NCBI Taxonomy" id="641238"/>
    <lineage>
        <taxon>Bacteria</taxon>
        <taxon>Pseudomonadati</taxon>
        <taxon>Pseudomonadota</taxon>
        <taxon>Alphaproteobacteria</taxon>
        <taxon>Rhodobacterales</taxon>
        <taxon>Roseobacteraceae</taxon>
        <taxon>Tranquillimonas</taxon>
    </lineage>
</organism>
<dbReference type="InterPro" id="IPR023220">
    <property type="entry name" value="T4SS_VirB5-domain"/>
</dbReference>
<dbReference type="SUPFAM" id="SSF101082">
    <property type="entry name" value="Typo IV secretion system protein TraC"/>
    <property type="match status" value="1"/>
</dbReference>
<dbReference type="STRING" id="641238.SAMN04490244_11647"/>
<dbReference type="Pfam" id="PF07996">
    <property type="entry name" value="T4SS"/>
    <property type="match status" value="1"/>
</dbReference>
<evidence type="ECO:0000313" key="1">
    <source>
        <dbReference type="EMBL" id="SES39934.1"/>
    </source>
</evidence>
<dbReference type="Proteomes" id="UP000198885">
    <property type="component" value="Unassembled WGS sequence"/>
</dbReference>
<dbReference type="AlphaFoldDB" id="A0A1H9X1G3"/>
<gene>
    <name evidence="1" type="ORF">SAMN04490244_11647</name>
</gene>
<accession>A0A1H9X1G3</accession>
<protein>
    <submittedName>
        <fullName evidence="1">Type IV secretion system protein VirB5</fullName>
    </submittedName>
</protein>
<dbReference type="EMBL" id="FOGU01000016">
    <property type="protein sequence ID" value="SES39934.1"/>
    <property type="molecule type" value="Genomic_DNA"/>
</dbReference>